<dbReference type="RefSeq" id="WP_345585016.1">
    <property type="nucleotide sequence ID" value="NZ_BAABJG010000002.1"/>
</dbReference>
<dbReference type="Proteomes" id="UP001597180">
    <property type="component" value="Unassembled WGS sequence"/>
</dbReference>
<evidence type="ECO:0000313" key="1">
    <source>
        <dbReference type="EMBL" id="MFD1225549.1"/>
    </source>
</evidence>
<proteinExistence type="predicted"/>
<evidence type="ECO:0000313" key="2">
    <source>
        <dbReference type="Proteomes" id="UP001597180"/>
    </source>
</evidence>
<reference evidence="2" key="1">
    <citation type="journal article" date="2019" name="Int. J. Syst. Evol. Microbiol.">
        <title>The Global Catalogue of Microorganisms (GCM) 10K type strain sequencing project: providing services to taxonomists for standard genome sequencing and annotation.</title>
        <authorList>
            <consortium name="The Broad Institute Genomics Platform"/>
            <consortium name="The Broad Institute Genome Sequencing Center for Infectious Disease"/>
            <person name="Wu L."/>
            <person name="Ma J."/>
        </authorList>
    </citation>
    <scope>NUCLEOTIDE SEQUENCE [LARGE SCALE GENOMIC DNA]</scope>
    <source>
        <strain evidence="2">CCUG 53270</strain>
    </source>
</reference>
<name>A0ABW3UZ55_9BACL</name>
<sequence>MADKINVEPTPIQRNAFDVAMELTSLYWRNKQEADIEKLDSIFARFYSMARLLEYSNGDTLRKHLSNELNL</sequence>
<keyword evidence="2" id="KW-1185">Reference proteome</keyword>
<gene>
    <name evidence="1" type="ORF">ACFQ4B_36275</name>
</gene>
<accession>A0ABW3UZ55</accession>
<protein>
    <submittedName>
        <fullName evidence="1">Uncharacterized protein</fullName>
    </submittedName>
</protein>
<organism evidence="1 2">
    <name type="scientific">Paenibacillus vulneris</name>
    <dbReference type="NCBI Taxonomy" id="1133364"/>
    <lineage>
        <taxon>Bacteria</taxon>
        <taxon>Bacillati</taxon>
        <taxon>Bacillota</taxon>
        <taxon>Bacilli</taxon>
        <taxon>Bacillales</taxon>
        <taxon>Paenibacillaceae</taxon>
        <taxon>Paenibacillus</taxon>
    </lineage>
</organism>
<comment type="caution">
    <text evidence="1">The sequence shown here is derived from an EMBL/GenBank/DDBJ whole genome shotgun (WGS) entry which is preliminary data.</text>
</comment>
<dbReference type="EMBL" id="JBHTLU010000065">
    <property type="protein sequence ID" value="MFD1225549.1"/>
    <property type="molecule type" value="Genomic_DNA"/>
</dbReference>